<name>A0A7C8MGR2_9PLEO</name>
<sequence>MDCSQFDVSSGAYFDLHTLIDAPKTLIEPTALGLLALASCWQSRTSNHHQPPPRRPDVPTDVNRSHKTLRVVLFESRRSDWLLASKVAEASPRAYPGQQLGFPKTIDLHPDLLLVDLVCLPRQVHLRRRTECLYLIHGARLLVLTARRQSRRSRRRDLPRTRIRARCDGFPETFDLGKLTADLLCLPKQLHL</sequence>
<dbReference type="Proteomes" id="UP000481861">
    <property type="component" value="Unassembled WGS sequence"/>
</dbReference>
<accession>A0A7C8MGR2</accession>
<proteinExistence type="predicted"/>
<protein>
    <submittedName>
        <fullName evidence="1">Uncharacterized protein</fullName>
    </submittedName>
</protein>
<keyword evidence="2" id="KW-1185">Reference proteome</keyword>
<organism evidence="1 2">
    <name type="scientific">Massariosphaeria phaeospora</name>
    <dbReference type="NCBI Taxonomy" id="100035"/>
    <lineage>
        <taxon>Eukaryota</taxon>
        <taxon>Fungi</taxon>
        <taxon>Dikarya</taxon>
        <taxon>Ascomycota</taxon>
        <taxon>Pezizomycotina</taxon>
        <taxon>Dothideomycetes</taxon>
        <taxon>Pleosporomycetidae</taxon>
        <taxon>Pleosporales</taxon>
        <taxon>Pleosporales incertae sedis</taxon>
        <taxon>Massariosphaeria</taxon>
    </lineage>
</organism>
<evidence type="ECO:0000313" key="1">
    <source>
        <dbReference type="EMBL" id="KAF2876155.1"/>
    </source>
</evidence>
<comment type="caution">
    <text evidence="1">The sequence shown here is derived from an EMBL/GenBank/DDBJ whole genome shotgun (WGS) entry which is preliminary data.</text>
</comment>
<gene>
    <name evidence="1" type="ORF">BDV95DRAFT_218005</name>
</gene>
<evidence type="ECO:0000313" key="2">
    <source>
        <dbReference type="Proteomes" id="UP000481861"/>
    </source>
</evidence>
<reference evidence="1 2" key="1">
    <citation type="submission" date="2020-01" db="EMBL/GenBank/DDBJ databases">
        <authorList>
            <consortium name="DOE Joint Genome Institute"/>
            <person name="Haridas S."/>
            <person name="Albert R."/>
            <person name="Binder M."/>
            <person name="Bloem J."/>
            <person name="Labutti K."/>
            <person name="Salamov A."/>
            <person name="Andreopoulos B."/>
            <person name="Baker S.E."/>
            <person name="Barry K."/>
            <person name="Bills G."/>
            <person name="Bluhm B.H."/>
            <person name="Cannon C."/>
            <person name="Castanera R."/>
            <person name="Culley D.E."/>
            <person name="Daum C."/>
            <person name="Ezra D."/>
            <person name="Gonzalez J.B."/>
            <person name="Henrissat B."/>
            <person name="Kuo A."/>
            <person name="Liang C."/>
            <person name="Lipzen A."/>
            <person name="Lutzoni F."/>
            <person name="Magnuson J."/>
            <person name="Mondo S."/>
            <person name="Nolan M."/>
            <person name="Ohm R."/>
            <person name="Pangilinan J."/>
            <person name="Park H.-J.H."/>
            <person name="Ramirez L."/>
            <person name="Alfaro M."/>
            <person name="Sun H."/>
            <person name="Tritt A."/>
            <person name="Yoshinaga Y."/>
            <person name="Zwiers L.-H.L."/>
            <person name="Turgeon B.G."/>
            <person name="Goodwin S.B."/>
            <person name="Spatafora J.W."/>
            <person name="Crous P.W."/>
            <person name="Grigoriev I.V."/>
        </authorList>
    </citation>
    <scope>NUCLEOTIDE SEQUENCE [LARGE SCALE GENOMIC DNA]</scope>
    <source>
        <strain evidence="1 2">CBS 611.86</strain>
    </source>
</reference>
<dbReference type="AlphaFoldDB" id="A0A7C8MGR2"/>
<dbReference type="EMBL" id="JAADJZ010000003">
    <property type="protein sequence ID" value="KAF2876155.1"/>
    <property type="molecule type" value="Genomic_DNA"/>
</dbReference>